<dbReference type="InterPro" id="IPR002048">
    <property type="entry name" value="EF_hand_dom"/>
</dbReference>
<evidence type="ECO:0000256" key="1">
    <source>
        <dbReference type="ARBA" id="ARBA00022723"/>
    </source>
</evidence>
<dbReference type="InterPro" id="IPR011992">
    <property type="entry name" value="EF-hand-dom_pair"/>
</dbReference>
<dbReference type="PANTHER" id="PTHR34524">
    <property type="entry name" value="CALCYPHOSIN"/>
    <property type="match status" value="1"/>
</dbReference>
<dbReference type="PANTHER" id="PTHR34524:SF6">
    <property type="entry name" value="CALCYPHOSINE LIKE"/>
    <property type="match status" value="1"/>
</dbReference>
<dbReference type="SUPFAM" id="SSF47473">
    <property type="entry name" value="EF-hand"/>
    <property type="match status" value="3"/>
</dbReference>
<dbReference type="Pfam" id="PF13202">
    <property type="entry name" value="EF-hand_5"/>
    <property type="match status" value="2"/>
</dbReference>
<organism evidence="6">
    <name type="scientific">Albugo laibachii Nc14</name>
    <dbReference type="NCBI Taxonomy" id="890382"/>
    <lineage>
        <taxon>Eukaryota</taxon>
        <taxon>Sar</taxon>
        <taxon>Stramenopiles</taxon>
        <taxon>Oomycota</taxon>
        <taxon>Peronosporomycetes</taxon>
        <taxon>Albuginales</taxon>
        <taxon>Albuginaceae</taxon>
        <taxon>Albugo</taxon>
    </lineage>
</organism>
<dbReference type="CDD" id="cd00051">
    <property type="entry name" value="EFh"/>
    <property type="match status" value="2"/>
</dbReference>
<keyword evidence="2" id="KW-0677">Repeat</keyword>
<keyword evidence="3" id="KW-0106">Calcium</keyword>
<dbReference type="AlphaFoldDB" id="F0VZP9"/>
<dbReference type="GO" id="GO:0005509">
    <property type="term" value="F:calcium ion binding"/>
    <property type="evidence" value="ECO:0007669"/>
    <property type="project" value="InterPro"/>
</dbReference>
<reference evidence="6" key="1">
    <citation type="journal article" date="2011" name="PLoS Biol.">
        <title>Gene gain and loss during evolution of obligate parasitism in the white rust pathogen of Arabidopsis thaliana.</title>
        <authorList>
            <person name="Kemen E."/>
            <person name="Gardiner A."/>
            <person name="Schultz-Larsen T."/>
            <person name="Kemen A.C."/>
            <person name="Balmuth A.L."/>
            <person name="Robert-Seilaniantz A."/>
            <person name="Bailey K."/>
            <person name="Holub E."/>
            <person name="Studholme D.J."/>
            <person name="Maclean D."/>
            <person name="Jones J.D."/>
        </authorList>
    </citation>
    <scope>NUCLEOTIDE SEQUENCE</scope>
</reference>
<dbReference type="SMART" id="SM00054">
    <property type="entry name" value="EFh"/>
    <property type="match status" value="3"/>
</dbReference>
<dbReference type="PROSITE" id="PS00018">
    <property type="entry name" value="EF_HAND_1"/>
    <property type="match status" value="3"/>
</dbReference>
<dbReference type="PROSITE" id="PS50222">
    <property type="entry name" value="EF_HAND_2"/>
    <property type="match status" value="3"/>
</dbReference>
<dbReference type="InterPro" id="IPR018247">
    <property type="entry name" value="EF_Hand_1_Ca_BS"/>
</dbReference>
<feature type="domain" description="EF-hand" evidence="5">
    <location>
        <begin position="600"/>
        <end position="635"/>
    </location>
</feature>
<dbReference type="Gene3D" id="1.10.238.10">
    <property type="entry name" value="EF-hand"/>
    <property type="match status" value="4"/>
</dbReference>
<dbReference type="EMBL" id="FR824048">
    <property type="protein sequence ID" value="CCA14270.1"/>
    <property type="molecule type" value="Genomic_DNA"/>
</dbReference>
<evidence type="ECO:0000313" key="6">
    <source>
        <dbReference type="EMBL" id="CCA14270.1"/>
    </source>
</evidence>
<sequence>MALNQCLPIVRAPCIHKFPRPSSPPRQVQSDESIFYNTSIIKSSVSCVQDLLVCIRRQLRAKFIKSDESDNDQLISIDAYKAGCERAFRFYTRTSTISREAFYHKTCKMGIHVNSRICGELFDLLDTNTLGEIDMALFTRGLLPFTEMKSDHDFQLPAKVEAVNRFDQEHRVNQTRLKNLFDKMSVAELGRLLATKLEAKSIGSADHFRQSFRFFSTTGKIKFEDFQARLEQLQIFITLSKCRELFEQFDANQDGEIDLSEFTDKLMVKDGFAKTEDATRSRKAPAVVPPFAIENSESLTLDRVLDLLHQKFEQYISSERDLHRKAFELIRKSSDITLSDLINALHRLGLRVSRPVSKLLFEYFDCDYAGALDLSKLLGGIRRHGKSSEMAHATSNSDRVVGKERCEMVMKHMQRSWTMQQIEQMLRGKIEQRTSKSSDCFRQAFRIFKKVNGIKLEEFHTCLRSCGLTLTFEQSKELFERYDRNNSGDIDLNEFIHGVLPPDYTGHQCFLQPDSPSESQKRTEKKGRVRDVRHHGNEVILDGAEYWSLDDIEAKIRDKVEQATRKNSDTFRQAFKFFEKTHGITLPEFRDRLIAIGFRLTDAQYQGLFKRYDLNNSNDLDLQEFCLAIKPSDYNGEGDYWSHTDQYREHKRQQLLDHVNRTKNGLLVLPRFKQKRKFARYNHKEDSTAYMEHHTNGTSSISEINKPMDHTHRESTSTSCTLVYPKTINSENLSPAVNAVLSPRTLKAGAEMKSAQTDNESKQVHLLCTPRRPAPPPRRVSGEESDKTSSTVPIVVADECSRPSMPLNSSEECNNKILTHSSDATDLARQQYKEIAKLRSHHFTKNKTGPGVICKKSDLQHAQRQSPFVIRIKRTSNIHDLPRPKFTSQTNLAILQKRVLQVRRKQHMSVSTDHN</sequence>
<dbReference type="InterPro" id="IPR051581">
    <property type="entry name" value="Ca-bind"/>
</dbReference>
<keyword evidence="1" id="KW-0479">Metal-binding</keyword>
<evidence type="ECO:0000256" key="3">
    <source>
        <dbReference type="ARBA" id="ARBA00022837"/>
    </source>
</evidence>
<protein>
    <submittedName>
        <fullName evidence="6">Uncharacterized protein AlNc14C3G378</fullName>
    </submittedName>
</protein>
<dbReference type="HOGENOM" id="CLU_006350_0_0_1"/>
<gene>
    <name evidence="6" type="primary">AlNc14C3G378</name>
    <name evidence="6" type="ORF">ALNC14_004130</name>
</gene>
<evidence type="ECO:0000259" key="5">
    <source>
        <dbReference type="PROSITE" id="PS50222"/>
    </source>
</evidence>
<feature type="region of interest" description="Disordered" evidence="4">
    <location>
        <begin position="753"/>
        <end position="791"/>
    </location>
</feature>
<accession>F0VZP9</accession>
<feature type="domain" description="EF-hand" evidence="5">
    <location>
        <begin position="470"/>
        <end position="505"/>
    </location>
</feature>
<feature type="domain" description="EF-hand" evidence="5">
    <location>
        <begin position="237"/>
        <end position="272"/>
    </location>
</feature>
<evidence type="ECO:0000256" key="2">
    <source>
        <dbReference type="ARBA" id="ARBA00022737"/>
    </source>
</evidence>
<reference evidence="6" key="2">
    <citation type="submission" date="2011-02" db="EMBL/GenBank/DDBJ databases">
        <authorList>
            <person name="MacLean D."/>
        </authorList>
    </citation>
    <scope>NUCLEOTIDE SEQUENCE</scope>
</reference>
<evidence type="ECO:0000256" key="4">
    <source>
        <dbReference type="SAM" id="MobiDB-lite"/>
    </source>
</evidence>
<proteinExistence type="predicted"/>
<name>F0VZP9_9STRA</name>